<dbReference type="PANTHER" id="PTHR35174">
    <property type="entry name" value="BLL7171 PROTEIN-RELATED"/>
    <property type="match status" value="1"/>
</dbReference>
<dbReference type="EMBL" id="BAAAOF010000002">
    <property type="protein sequence ID" value="GAA1916813.1"/>
    <property type="molecule type" value="Genomic_DNA"/>
</dbReference>
<evidence type="ECO:0000313" key="4">
    <source>
        <dbReference type="Proteomes" id="UP001501343"/>
    </source>
</evidence>
<comment type="caution">
    <text evidence="3">The sequence shown here is derived from an EMBL/GenBank/DDBJ whole genome shotgun (WGS) entry which is preliminary data.</text>
</comment>
<sequence>MQYMILIHTEPYPAPEPGQPGFDEYMAPWLEFNRTHGASGALVAGGQLQPTETATTIRRAFGGGDTIVDGPFAETKEQFGGFYIVEAADLDAALAIATSLPLPAGSFEVRPLLRDVQM</sequence>
<protein>
    <submittedName>
        <fullName evidence="3">YciI family protein</fullName>
    </submittedName>
</protein>
<comment type="similarity">
    <text evidence="1">Belongs to the YciI family.</text>
</comment>
<dbReference type="InterPro" id="IPR005545">
    <property type="entry name" value="YCII"/>
</dbReference>
<proteinExistence type="inferred from homology"/>
<feature type="domain" description="YCII-related" evidence="2">
    <location>
        <begin position="1"/>
        <end position="113"/>
    </location>
</feature>
<reference evidence="3 4" key="1">
    <citation type="journal article" date="2019" name="Int. J. Syst. Evol. Microbiol.">
        <title>The Global Catalogue of Microorganisms (GCM) 10K type strain sequencing project: providing services to taxonomists for standard genome sequencing and annotation.</title>
        <authorList>
            <consortium name="The Broad Institute Genomics Platform"/>
            <consortium name="The Broad Institute Genome Sequencing Center for Infectious Disease"/>
            <person name="Wu L."/>
            <person name="Ma J."/>
        </authorList>
    </citation>
    <scope>NUCLEOTIDE SEQUENCE [LARGE SCALE GENOMIC DNA]</scope>
    <source>
        <strain evidence="3 4">JCM 14900</strain>
    </source>
</reference>
<dbReference type="SUPFAM" id="SSF54909">
    <property type="entry name" value="Dimeric alpha+beta barrel"/>
    <property type="match status" value="1"/>
</dbReference>
<evidence type="ECO:0000259" key="2">
    <source>
        <dbReference type="Pfam" id="PF03795"/>
    </source>
</evidence>
<dbReference type="RefSeq" id="WP_248145398.1">
    <property type="nucleotide sequence ID" value="NZ_BAAAOF010000002.1"/>
</dbReference>
<dbReference type="Gene3D" id="3.30.70.1060">
    <property type="entry name" value="Dimeric alpha+beta barrel"/>
    <property type="match status" value="1"/>
</dbReference>
<organism evidence="3 4">
    <name type="scientific">Microbacterium aoyamense</name>
    <dbReference type="NCBI Taxonomy" id="344166"/>
    <lineage>
        <taxon>Bacteria</taxon>
        <taxon>Bacillati</taxon>
        <taxon>Actinomycetota</taxon>
        <taxon>Actinomycetes</taxon>
        <taxon>Micrococcales</taxon>
        <taxon>Microbacteriaceae</taxon>
        <taxon>Microbacterium</taxon>
    </lineage>
</organism>
<evidence type="ECO:0000256" key="1">
    <source>
        <dbReference type="ARBA" id="ARBA00007689"/>
    </source>
</evidence>
<dbReference type="PANTHER" id="PTHR35174:SF3">
    <property type="entry name" value="BLL7171 PROTEIN"/>
    <property type="match status" value="1"/>
</dbReference>
<keyword evidence="4" id="KW-1185">Reference proteome</keyword>
<gene>
    <name evidence="3" type="ORF">GCM10009775_06560</name>
</gene>
<name>A0ABN2PAI9_9MICO</name>
<dbReference type="Pfam" id="PF03795">
    <property type="entry name" value="YCII"/>
    <property type="match status" value="1"/>
</dbReference>
<accession>A0ABN2PAI9</accession>
<evidence type="ECO:0000313" key="3">
    <source>
        <dbReference type="EMBL" id="GAA1916813.1"/>
    </source>
</evidence>
<dbReference type="Proteomes" id="UP001501343">
    <property type="component" value="Unassembled WGS sequence"/>
</dbReference>
<dbReference type="InterPro" id="IPR011008">
    <property type="entry name" value="Dimeric_a/b-barrel"/>
</dbReference>